<keyword evidence="2 3" id="KW-0067">ATP-binding</keyword>
<feature type="domain" description="Protein kinase" evidence="6">
    <location>
        <begin position="141"/>
        <end position="1051"/>
    </location>
</feature>
<accession>A0A0G4FN13</accession>
<gene>
    <name evidence="7" type="ORF">Cvel_3543</name>
</gene>
<evidence type="ECO:0000256" key="1">
    <source>
        <dbReference type="ARBA" id="ARBA00022741"/>
    </source>
</evidence>
<dbReference type="InterPro" id="IPR017441">
    <property type="entry name" value="Protein_kinase_ATP_BS"/>
</dbReference>
<dbReference type="InterPro" id="IPR011009">
    <property type="entry name" value="Kinase-like_dom_sf"/>
</dbReference>
<reference evidence="7" key="1">
    <citation type="submission" date="2014-11" db="EMBL/GenBank/DDBJ databases">
        <authorList>
            <person name="Otto D Thomas"/>
            <person name="Naeem Raeece"/>
        </authorList>
    </citation>
    <scope>NUCLEOTIDE SEQUENCE</scope>
</reference>
<evidence type="ECO:0000259" key="6">
    <source>
        <dbReference type="PROSITE" id="PS50011"/>
    </source>
</evidence>
<feature type="region of interest" description="Disordered" evidence="4">
    <location>
        <begin position="535"/>
        <end position="565"/>
    </location>
</feature>
<evidence type="ECO:0000256" key="5">
    <source>
        <dbReference type="SAM" id="SignalP"/>
    </source>
</evidence>
<dbReference type="GO" id="GO:0044773">
    <property type="term" value="P:mitotic DNA damage checkpoint signaling"/>
    <property type="evidence" value="ECO:0007669"/>
    <property type="project" value="TreeGrafter"/>
</dbReference>
<feature type="compositionally biased region" description="Low complexity" evidence="4">
    <location>
        <begin position="537"/>
        <end position="548"/>
    </location>
</feature>
<dbReference type="VEuPathDB" id="CryptoDB:Cvel_3543"/>
<evidence type="ECO:0000256" key="4">
    <source>
        <dbReference type="SAM" id="MobiDB-lite"/>
    </source>
</evidence>
<dbReference type="PANTHER" id="PTHR44167">
    <property type="entry name" value="OVARIAN-SPECIFIC SERINE/THREONINE-PROTEIN KINASE LOK-RELATED"/>
    <property type="match status" value="1"/>
</dbReference>
<dbReference type="Gene3D" id="1.10.510.10">
    <property type="entry name" value="Transferase(Phosphotransferase) domain 1"/>
    <property type="match status" value="2"/>
</dbReference>
<dbReference type="GO" id="GO:0005524">
    <property type="term" value="F:ATP binding"/>
    <property type="evidence" value="ECO:0007669"/>
    <property type="project" value="UniProtKB-UniRule"/>
</dbReference>
<dbReference type="GO" id="GO:0004674">
    <property type="term" value="F:protein serine/threonine kinase activity"/>
    <property type="evidence" value="ECO:0007669"/>
    <property type="project" value="TreeGrafter"/>
</dbReference>
<feature type="compositionally biased region" description="Low complexity" evidence="4">
    <location>
        <begin position="671"/>
        <end position="682"/>
    </location>
</feature>
<feature type="compositionally biased region" description="Basic and acidic residues" evidence="4">
    <location>
        <begin position="954"/>
        <end position="975"/>
    </location>
</feature>
<evidence type="ECO:0000313" key="7">
    <source>
        <dbReference type="EMBL" id="CEM15640.1"/>
    </source>
</evidence>
<feature type="compositionally biased region" description="Basic residues" evidence="4">
    <location>
        <begin position="227"/>
        <end position="239"/>
    </location>
</feature>
<dbReference type="PANTHER" id="PTHR44167:SF30">
    <property type="entry name" value="PHOSPHORYLASE KINASE"/>
    <property type="match status" value="1"/>
</dbReference>
<feature type="region of interest" description="Disordered" evidence="4">
    <location>
        <begin position="219"/>
        <end position="258"/>
    </location>
</feature>
<dbReference type="PROSITE" id="PS50011">
    <property type="entry name" value="PROTEIN_KINASE_DOM"/>
    <property type="match status" value="1"/>
</dbReference>
<feature type="region of interest" description="Disordered" evidence="4">
    <location>
        <begin position="878"/>
        <end position="1000"/>
    </location>
</feature>
<feature type="compositionally biased region" description="Low complexity" evidence="4">
    <location>
        <begin position="889"/>
        <end position="904"/>
    </location>
</feature>
<dbReference type="InterPro" id="IPR000719">
    <property type="entry name" value="Prot_kinase_dom"/>
</dbReference>
<feature type="binding site" evidence="3">
    <location>
        <position position="173"/>
    </location>
    <ligand>
        <name>ATP</name>
        <dbReference type="ChEBI" id="CHEBI:30616"/>
    </ligand>
</feature>
<feature type="compositionally biased region" description="Polar residues" evidence="4">
    <location>
        <begin position="248"/>
        <end position="258"/>
    </location>
</feature>
<evidence type="ECO:0000256" key="3">
    <source>
        <dbReference type="PROSITE-ProRule" id="PRU10141"/>
    </source>
</evidence>
<keyword evidence="5" id="KW-0732">Signal</keyword>
<feature type="compositionally biased region" description="Basic and acidic residues" evidence="4">
    <location>
        <begin position="653"/>
        <end position="670"/>
    </location>
</feature>
<dbReference type="AlphaFoldDB" id="A0A0G4FN13"/>
<feature type="compositionally biased region" description="Low complexity" evidence="4">
    <location>
        <begin position="937"/>
        <end position="950"/>
    </location>
</feature>
<evidence type="ECO:0000256" key="2">
    <source>
        <dbReference type="ARBA" id="ARBA00022840"/>
    </source>
</evidence>
<keyword evidence="1 3" id="KW-0547">Nucleotide-binding</keyword>
<dbReference type="EMBL" id="CDMZ01000496">
    <property type="protein sequence ID" value="CEM15640.1"/>
    <property type="molecule type" value="Genomic_DNA"/>
</dbReference>
<proteinExistence type="predicted"/>
<name>A0A0G4FN13_9ALVE</name>
<feature type="region of interest" description="Disordered" evidence="4">
    <location>
        <begin position="649"/>
        <end position="790"/>
    </location>
</feature>
<sequence>MSRWLVVFGCFMCAVCVGASRREEETAETENPEALAETGRSEQPQPLDEDLELSLSLRAKAAETLEPGSIIDGRFRLVEKIHEFGASRQFKQLPDPFDQLHSTEEGQWPLWPATLDLKALQERGRGSASFNYPLAFRRDNYTPYKRLGKGAFGEVWRAVALDGVHGYKLVVLKRLLVEIGGERVRLSGEREIYFGELFRGAPHVSRFLDWFVKPASGRSSWANGKEKNKKKRATGKKTKGMSGKKNQQENSTENLSLQRSDGGSWMRWMPSFSFSFSFSFSSFLPVPSVPSLPALPSFPRLLQLGPSFSSSSVPESMLRLLPFRETFTGLVPAPLKAWWNQQRVVNGGHGQMIERRSGWAAEREGWGANSEGSRKQTPPGDTGSPFEGEEDDDLWLVFADEGNSLYNQIFVAEEAKGGALSRSSFWWSLKSSPFGQQVFRQIARQTLEGLALLHSRNVTHRDVKLANLLISTPKGRLSIRLADFGSAVQRTREGPVNLHVASLYGQVGPSEDEETEGYRSPEALFPEFYLGQGGQHSYSSASSSSGEDGTVDGGGFEEEGESFKGRENVMGSLEEEEEGGHSGWRQPSYDLWSLGVVLLEIVLGEIGVFEMGDERKRAKIEKLLEDDERLRQHVLFLHALQEMCLGPLPAMPLHERPRWRQSRDKKREEGNNGNEGQQQEGGLESDTGESSLSLSRRARTAEREDTESSSENEKWEGDDGDVVSFEPSKDYRASKQSGDWGDLNENDEWPAAGKEIESSPAAASASSTSVCATEGPVNRVGEESPAPTEMTADESVCIFQGEPMTIAWADHGGDSNSGNVVTIVSAERYGSAPQCTEREGSGFPDPSLVVSETDTAFMSSSSAPGLTLSWQDFEEEDGGLLFLPDSPRTQHSFSSSSNTQQSGRSRGEGTDVTPLPLSGRNFRPVLPAGASSFLEMKSSTSISPSKSPVSLDESAMKDPKETKRFELEGGEEDRGGQAGDEGGTTTRGRGGPKMEVPKHCSDPQFAEALRSRDPSGVGLPVSLARDLLRKLLEVQPQKRITAKQALEHPYFSLTDEELRWMASEELAVAHAASSA</sequence>
<organism evidence="7">
    <name type="scientific">Chromera velia CCMP2878</name>
    <dbReference type="NCBI Taxonomy" id="1169474"/>
    <lineage>
        <taxon>Eukaryota</taxon>
        <taxon>Sar</taxon>
        <taxon>Alveolata</taxon>
        <taxon>Colpodellida</taxon>
        <taxon>Chromeraceae</taxon>
        <taxon>Chromera</taxon>
    </lineage>
</organism>
<dbReference type="PROSITE" id="PS00108">
    <property type="entry name" value="PROTEIN_KINASE_ST"/>
    <property type="match status" value="1"/>
</dbReference>
<dbReference type="SMART" id="SM00220">
    <property type="entry name" value="S_TKc"/>
    <property type="match status" value="1"/>
</dbReference>
<feature type="signal peptide" evidence="5">
    <location>
        <begin position="1"/>
        <end position="19"/>
    </location>
</feature>
<feature type="region of interest" description="Disordered" evidence="4">
    <location>
        <begin position="22"/>
        <end position="47"/>
    </location>
</feature>
<dbReference type="PROSITE" id="PS00107">
    <property type="entry name" value="PROTEIN_KINASE_ATP"/>
    <property type="match status" value="1"/>
</dbReference>
<feature type="compositionally biased region" description="Low complexity" evidence="4">
    <location>
        <begin position="758"/>
        <end position="769"/>
    </location>
</feature>
<protein>
    <recommendedName>
        <fullName evidence="6">Protein kinase domain-containing protein</fullName>
    </recommendedName>
</protein>
<dbReference type="InterPro" id="IPR008271">
    <property type="entry name" value="Ser/Thr_kinase_AS"/>
</dbReference>
<dbReference type="GO" id="GO:0005634">
    <property type="term" value="C:nucleus"/>
    <property type="evidence" value="ECO:0007669"/>
    <property type="project" value="TreeGrafter"/>
</dbReference>
<dbReference type="SUPFAM" id="SSF56112">
    <property type="entry name" value="Protein kinase-like (PK-like)"/>
    <property type="match status" value="1"/>
</dbReference>
<feature type="region of interest" description="Disordered" evidence="4">
    <location>
        <begin position="364"/>
        <end position="386"/>
    </location>
</feature>
<dbReference type="Pfam" id="PF00069">
    <property type="entry name" value="Pkinase"/>
    <property type="match status" value="1"/>
</dbReference>
<feature type="chain" id="PRO_5005189505" description="Protein kinase domain-containing protein" evidence="5">
    <location>
        <begin position="20"/>
        <end position="1075"/>
    </location>
</feature>